<accession>A0ABS8DC95</accession>
<protein>
    <submittedName>
        <fullName evidence="1">Uncharacterized protein</fullName>
    </submittedName>
</protein>
<sequence length="253" mass="29549">MTQEIQEGLNRLFELLVPFSKEFNKKTYADIFKDKYEEFRPLFSAIAHECETAENPDEALEEIARVMPDKMHAILKKEGTKRKQENALMKYNLGMVAFVIPMFRYGRIDSCEKIVDRMVELWNDNGLSMDISKSTFEDIEGGFKSHFCYITTAVCQSLGKADDCYELNLLRNYRDGYLASASGGIEEINEYYNVAPTIVRRIGRMDNAGAIYQEIWERYLNPCVKLIEENRQEECREVYSDMVRSLEKKYLYS</sequence>
<dbReference type="Proteomes" id="UP001299546">
    <property type="component" value="Unassembled WGS sequence"/>
</dbReference>
<dbReference type="NCBIfam" id="NF041770">
    <property type="entry name" value="CFI_box_CTERM"/>
    <property type="match status" value="1"/>
</dbReference>
<reference evidence="1 2" key="1">
    <citation type="submission" date="2021-10" db="EMBL/GenBank/DDBJ databases">
        <title>Collection of gut derived symbiotic bacterial strains cultured from healthy donors.</title>
        <authorList>
            <person name="Lin H."/>
            <person name="Littmann E."/>
            <person name="Kohout C."/>
            <person name="Pamer E.G."/>
        </authorList>
    </citation>
    <scope>NUCLEOTIDE SEQUENCE [LARGE SCALE GENOMIC DNA]</scope>
    <source>
        <strain evidence="1 2">DFI.1.165</strain>
    </source>
</reference>
<keyword evidence="2" id="KW-1185">Reference proteome</keyword>
<dbReference type="RefSeq" id="WP_066732138.1">
    <property type="nucleotide sequence ID" value="NZ_JAJCIQ010000001.1"/>
</dbReference>
<name>A0ABS8DC95_9FIRM</name>
<dbReference type="InterPro" id="IPR049886">
    <property type="entry name" value="CFI_box_CTERM_dom"/>
</dbReference>
<organism evidence="1 2">
    <name type="scientific">Bariatricus massiliensis</name>
    <dbReference type="NCBI Taxonomy" id="1745713"/>
    <lineage>
        <taxon>Bacteria</taxon>
        <taxon>Bacillati</taxon>
        <taxon>Bacillota</taxon>
        <taxon>Clostridia</taxon>
        <taxon>Lachnospirales</taxon>
        <taxon>Lachnospiraceae</taxon>
        <taxon>Bariatricus</taxon>
    </lineage>
</organism>
<evidence type="ECO:0000313" key="1">
    <source>
        <dbReference type="EMBL" id="MCB7386031.1"/>
    </source>
</evidence>
<dbReference type="EMBL" id="JAJCIS010000001">
    <property type="protein sequence ID" value="MCB7386031.1"/>
    <property type="molecule type" value="Genomic_DNA"/>
</dbReference>
<proteinExistence type="predicted"/>
<comment type="caution">
    <text evidence="1">The sequence shown here is derived from an EMBL/GenBank/DDBJ whole genome shotgun (WGS) entry which is preliminary data.</text>
</comment>
<gene>
    <name evidence="1" type="ORF">LIZ65_01920</name>
</gene>
<evidence type="ECO:0000313" key="2">
    <source>
        <dbReference type="Proteomes" id="UP001299546"/>
    </source>
</evidence>